<dbReference type="GO" id="GO:0005576">
    <property type="term" value="C:extracellular region"/>
    <property type="evidence" value="ECO:0007669"/>
    <property type="project" value="InterPro"/>
</dbReference>
<dbReference type="InterPro" id="IPR000909">
    <property type="entry name" value="PLipase_C_PInositol-sp_X_dom"/>
</dbReference>
<protein>
    <recommendedName>
        <fullName evidence="3">1-phosphatidylinositol phosphodiesterase</fullName>
        <ecNumber evidence="2">4.6.1.13</ecNumber>
    </recommendedName>
    <alternativeName>
        <fullName evidence="8">Phosphatidylinositol diacylglycerol-lyase</fullName>
    </alternativeName>
    <alternativeName>
        <fullName evidence="9">Phosphatidylinositol-specific phospholipase C</fullName>
    </alternativeName>
</protein>
<dbReference type="GO" id="GO:0006629">
    <property type="term" value="P:lipid metabolic process"/>
    <property type="evidence" value="ECO:0007669"/>
    <property type="project" value="InterPro"/>
</dbReference>
<accession>A0A5M3WA85</accession>
<dbReference type="GO" id="GO:0004436">
    <property type="term" value="F:phosphatidylinositol diacylglycerol-lyase activity"/>
    <property type="evidence" value="ECO:0007669"/>
    <property type="project" value="UniProtKB-EC"/>
</dbReference>
<dbReference type="GO" id="GO:0004553">
    <property type="term" value="F:hydrolase activity, hydrolyzing O-glycosyl compounds"/>
    <property type="evidence" value="ECO:0007669"/>
    <property type="project" value="InterPro"/>
</dbReference>
<feature type="chain" id="PRO_5024320375" description="1-phosphatidylinositol phosphodiesterase" evidence="12">
    <location>
        <begin position="32"/>
        <end position="1161"/>
    </location>
</feature>
<dbReference type="EC" id="4.6.1.13" evidence="2"/>
<comment type="catalytic activity">
    <reaction evidence="1">
        <text>a 1,2-diacyl-sn-glycero-3-phospho-(1D-myo-inositol) = 1D-myo-inositol 1,2-cyclic phosphate + a 1,2-diacyl-sn-glycerol</text>
        <dbReference type="Rhea" id="RHEA:17093"/>
        <dbReference type="ChEBI" id="CHEBI:17815"/>
        <dbReference type="ChEBI" id="CHEBI:57880"/>
        <dbReference type="ChEBI" id="CHEBI:58484"/>
        <dbReference type="EC" id="4.6.1.13"/>
    </reaction>
</comment>
<dbReference type="GO" id="GO:0008081">
    <property type="term" value="F:phosphoric diester hydrolase activity"/>
    <property type="evidence" value="ECO:0007669"/>
    <property type="project" value="InterPro"/>
</dbReference>
<keyword evidence="4 10" id="KW-0378">Hydrolase</keyword>
<keyword evidence="6" id="KW-0119">Carbohydrate metabolism</keyword>
<organism evidence="14 15">
    <name type="scientific">Acrocarpospora corrugata</name>
    <dbReference type="NCBI Taxonomy" id="35763"/>
    <lineage>
        <taxon>Bacteria</taxon>
        <taxon>Bacillati</taxon>
        <taxon>Actinomycetota</taxon>
        <taxon>Actinomycetes</taxon>
        <taxon>Streptosporangiales</taxon>
        <taxon>Streptosporangiaceae</taxon>
        <taxon>Acrocarpospora</taxon>
    </lineage>
</organism>
<keyword evidence="5" id="KW-0146">Chitin degradation</keyword>
<evidence type="ECO:0000313" key="15">
    <source>
        <dbReference type="Proteomes" id="UP000334990"/>
    </source>
</evidence>
<dbReference type="PANTHER" id="PTHR11177:SF308">
    <property type="entry name" value="CHITINASE A"/>
    <property type="match status" value="1"/>
</dbReference>
<dbReference type="Gene3D" id="3.20.20.190">
    <property type="entry name" value="Phosphatidylinositol (PI) phosphodiesterase"/>
    <property type="match status" value="1"/>
</dbReference>
<dbReference type="InterPro" id="IPR003610">
    <property type="entry name" value="CBM5/12"/>
</dbReference>
<dbReference type="InterPro" id="IPR001579">
    <property type="entry name" value="Glyco_hydro_18_chit_AS"/>
</dbReference>
<dbReference type="SUPFAM" id="SSF51445">
    <property type="entry name" value="(Trans)glycosidases"/>
    <property type="match status" value="1"/>
</dbReference>
<sequence>MRARKRLSLFLALLMATSVAVVVGQASPAGAEPGYFGSLVENGHPDWMAQVPDYASLAELSVPGTHDTLAVYGGGLVETQEKHEQDGQPGGKSLAFQLGAGIRAIDIRVRIVPDESNNAKFAIHHGPYYLHANFDDVIREMRTFLTAHPSETILLNVKAECAGGITSCTDDDPLDLGAIVPPNPWVPPNPQAPFTDARKQERRREVLDQYLSANENLFWQPAAFDDADVPVLGDVRGKVVVVNFAGVGGGNYSGKGLSQLNYESWPAEDGQPNCYVQNDYGVDTLLQIPMKRDLVKWQLERTNQTADCLDENQPNDDKMYYNWTSGASAGAWPITVAAGYTGMLGVNEFVLQCFTGQHNRCNTSAIKRTGVMMMDFPGGAIVDEIIKRNPRGILYATNRGVGNPQEQHPGGDDGGSRPGVPSDHSACRPDGMAPTAGTAAQYCRVYQGDGREWLGEGRTRRVVGYFSGWRTGGNGPHYLVPNIPWSKVTHLNYAFANVQNNQISVGANEPSNPAIGMDWPGVAGAEMDPEFSFKGHFNLLAKYKKLHPRVKTLISVGGWAETGGFYTMTTNADGSVNQAGINTFADSAVDFLRTYRFDGVDIDFEYPTSLADAGNPNDWGIAAPRRAGLPNAYTALMKTLREKLDQAGADEERYYLLTSAASASGYVVRGMENLKALRYQDFTNLMSYDFHGTWNNVVGPNAPLYDDGNDPEQADLYNTPEYQQIGYFNTDWAFNYLRGAMQAGRINIGVPYYTRGWTNVTGGNHGMWGASVSSEPCEPGTGISRPCGEGATGIDNIWHDVDGPGNELGAGFNPMWHAKNLEHNILPAYAENVGLNPVTDPADRLTGTYTRYWDEATRTSWLWNPTKKTFLSTEDDQGLDAITNYVKAKGAGGVMMWELAGDYECPPNITANAPCGMGYTMTNRLHGNLADAGGYGDSRSAGSSVTPPSSTLNVKVDLVNYPGDAANLWPIQPVVRITNQMTSHLGGPADTEISFDLPTSTPALIKDGDWQTYAQGGRWRVQAGHTGPNASVGLNSPFHRITLKLDYCQLIPPGQSLDVPIIYYLPATGPANTVIKSGGVPYSLASENARGTSSGGSPAAGCIAPAWNANTIYNPETQTIQQTTVTYNGKIWKAKWWTQGNTPGTGTDPNNEPWKLVGPAS</sequence>
<dbReference type="InterPro" id="IPR001223">
    <property type="entry name" value="Glyco_hydro18_cat"/>
</dbReference>
<dbReference type="PROSITE" id="PS51910">
    <property type="entry name" value="GH18_2"/>
    <property type="match status" value="1"/>
</dbReference>
<dbReference type="RefSeq" id="WP_246239791.1">
    <property type="nucleotide sequence ID" value="NZ_BAAABN010000008.1"/>
</dbReference>
<feature type="signal peptide" evidence="12">
    <location>
        <begin position="1"/>
        <end position="31"/>
    </location>
</feature>
<reference evidence="14 15" key="1">
    <citation type="submission" date="2019-10" db="EMBL/GenBank/DDBJ databases">
        <title>Whole genome shotgun sequence of Acrocarpospora corrugata NBRC 13972.</title>
        <authorList>
            <person name="Ichikawa N."/>
            <person name="Kimura A."/>
            <person name="Kitahashi Y."/>
            <person name="Komaki H."/>
            <person name="Oguchi A."/>
        </authorList>
    </citation>
    <scope>NUCLEOTIDE SEQUENCE [LARGE SCALE GENOMIC DNA]</scope>
    <source>
        <strain evidence="14 15">NBRC 13972</strain>
    </source>
</reference>
<dbReference type="Gene3D" id="2.10.10.20">
    <property type="entry name" value="Carbohydrate-binding module superfamily 5/12"/>
    <property type="match status" value="1"/>
</dbReference>
<evidence type="ECO:0000256" key="6">
    <source>
        <dbReference type="ARBA" id="ARBA00023277"/>
    </source>
</evidence>
<feature type="compositionally biased region" description="Polar residues" evidence="11">
    <location>
        <begin position="1139"/>
        <end position="1150"/>
    </location>
</feature>
<dbReference type="InterPro" id="IPR050314">
    <property type="entry name" value="Glycosyl_Hydrlase_18"/>
</dbReference>
<keyword evidence="7 10" id="KW-0326">Glycosidase</keyword>
<dbReference type="SMART" id="SM00636">
    <property type="entry name" value="Glyco_18"/>
    <property type="match status" value="1"/>
</dbReference>
<evidence type="ECO:0000259" key="13">
    <source>
        <dbReference type="PROSITE" id="PS51910"/>
    </source>
</evidence>
<evidence type="ECO:0000256" key="3">
    <source>
        <dbReference type="ARBA" id="ARBA00019758"/>
    </source>
</evidence>
<evidence type="ECO:0000256" key="8">
    <source>
        <dbReference type="ARBA" id="ARBA00030474"/>
    </source>
</evidence>
<dbReference type="Pfam" id="PF06483">
    <property type="entry name" value="ChiC"/>
    <property type="match status" value="1"/>
</dbReference>
<dbReference type="AlphaFoldDB" id="A0A5M3WA85"/>
<dbReference type="GO" id="GO:0008061">
    <property type="term" value="F:chitin binding"/>
    <property type="evidence" value="ECO:0007669"/>
    <property type="project" value="InterPro"/>
</dbReference>
<gene>
    <name evidence="14" type="ORF">Acor_80440</name>
</gene>
<dbReference type="InterPro" id="IPR011583">
    <property type="entry name" value="Chitinase_II/V-like_cat"/>
</dbReference>
<proteinExistence type="predicted"/>
<evidence type="ECO:0000256" key="7">
    <source>
        <dbReference type="ARBA" id="ARBA00023295"/>
    </source>
</evidence>
<feature type="region of interest" description="Disordered" evidence="11">
    <location>
        <begin position="396"/>
        <end position="433"/>
    </location>
</feature>
<dbReference type="Pfam" id="PF00704">
    <property type="entry name" value="Glyco_hydro_18"/>
    <property type="match status" value="1"/>
</dbReference>
<evidence type="ECO:0000256" key="1">
    <source>
        <dbReference type="ARBA" id="ARBA00001316"/>
    </source>
</evidence>
<keyword evidence="5" id="KW-0624">Polysaccharide degradation</keyword>
<dbReference type="GO" id="GO:0005975">
    <property type="term" value="P:carbohydrate metabolic process"/>
    <property type="evidence" value="ECO:0007669"/>
    <property type="project" value="InterPro"/>
</dbReference>
<dbReference type="SMART" id="SM00495">
    <property type="entry name" value="ChtBD3"/>
    <property type="match status" value="1"/>
</dbReference>
<dbReference type="SUPFAM" id="SSF51055">
    <property type="entry name" value="Carbohydrate binding domain"/>
    <property type="match status" value="1"/>
</dbReference>
<dbReference type="CDD" id="cd12215">
    <property type="entry name" value="ChiC_BD"/>
    <property type="match status" value="1"/>
</dbReference>
<dbReference type="Pfam" id="PF00388">
    <property type="entry name" value="PI-PLC-X"/>
    <property type="match status" value="1"/>
</dbReference>
<dbReference type="Gene3D" id="3.10.50.10">
    <property type="match status" value="1"/>
</dbReference>
<feature type="region of interest" description="Disordered" evidence="11">
    <location>
        <begin position="1139"/>
        <end position="1161"/>
    </location>
</feature>
<dbReference type="InterPro" id="IPR009470">
    <property type="entry name" value="Chi_C"/>
</dbReference>
<evidence type="ECO:0000256" key="9">
    <source>
        <dbReference type="ARBA" id="ARBA00030782"/>
    </source>
</evidence>
<dbReference type="GO" id="GO:0006032">
    <property type="term" value="P:chitin catabolic process"/>
    <property type="evidence" value="ECO:0007669"/>
    <property type="project" value="UniProtKB-KW"/>
</dbReference>
<name>A0A5M3WA85_9ACTN</name>
<dbReference type="InterPro" id="IPR036573">
    <property type="entry name" value="CBM_sf_5/12"/>
</dbReference>
<dbReference type="PANTHER" id="PTHR11177">
    <property type="entry name" value="CHITINASE"/>
    <property type="match status" value="1"/>
</dbReference>
<evidence type="ECO:0000313" key="14">
    <source>
        <dbReference type="EMBL" id="GES05975.1"/>
    </source>
</evidence>
<evidence type="ECO:0000256" key="4">
    <source>
        <dbReference type="ARBA" id="ARBA00022801"/>
    </source>
</evidence>
<keyword evidence="12" id="KW-0732">Signal</keyword>
<dbReference type="Gene3D" id="3.20.20.80">
    <property type="entry name" value="Glycosidases"/>
    <property type="match status" value="1"/>
</dbReference>
<keyword evidence="15" id="KW-1185">Reference proteome</keyword>
<feature type="domain" description="GH18" evidence="13">
    <location>
        <begin position="460"/>
        <end position="932"/>
    </location>
</feature>
<evidence type="ECO:0000256" key="11">
    <source>
        <dbReference type="SAM" id="MobiDB-lite"/>
    </source>
</evidence>
<evidence type="ECO:0000256" key="10">
    <source>
        <dbReference type="RuleBase" id="RU000489"/>
    </source>
</evidence>
<dbReference type="CDD" id="cd06548">
    <property type="entry name" value="GH18_chitinase"/>
    <property type="match status" value="1"/>
</dbReference>
<dbReference type="PROSITE" id="PS01095">
    <property type="entry name" value="GH18_1"/>
    <property type="match status" value="1"/>
</dbReference>
<dbReference type="InterPro" id="IPR017946">
    <property type="entry name" value="PLC-like_Pdiesterase_TIM-brl"/>
</dbReference>
<evidence type="ECO:0000256" key="2">
    <source>
        <dbReference type="ARBA" id="ARBA00012581"/>
    </source>
</evidence>
<dbReference type="GO" id="GO:0030246">
    <property type="term" value="F:carbohydrate binding"/>
    <property type="evidence" value="ECO:0007669"/>
    <property type="project" value="InterPro"/>
</dbReference>
<dbReference type="SUPFAM" id="SSF54556">
    <property type="entry name" value="Chitinase insertion domain"/>
    <property type="match status" value="1"/>
</dbReference>
<dbReference type="EMBL" id="BLAD01000121">
    <property type="protein sequence ID" value="GES05975.1"/>
    <property type="molecule type" value="Genomic_DNA"/>
</dbReference>
<evidence type="ECO:0000256" key="12">
    <source>
        <dbReference type="SAM" id="SignalP"/>
    </source>
</evidence>
<dbReference type="InterPro" id="IPR017853">
    <property type="entry name" value="GH"/>
</dbReference>
<comment type="caution">
    <text evidence="14">The sequence shown here is derived from an EMBL/GenBank/DDBJ whole genome shotgun (WGS) entry which is preliminary data.</text>
</comment>
<dbReference type="Proteomes" id="UP000334990">
    <property type="component" value="Unassembled WGS sequence"/>
</dbReference>
<dbReference type="SUPFAM" id="SSF51695">
    <property type="entry name" value="PLC-like phosphodiesterases"/>
    <property type="match status" value="1"/>
</dbReference>
<dbReference type="InterPro" id="IPR029070">
    <property type="entry name" value="Chitinase_insertion_sf"/>
</dbReference>
<evidence type="ECO:0000256" key="5">
    <source>
        <dbReference type="ARBA" id="ARBA00023024"/>
    </source>
</evidence>
<dbReference type="PROSITE" id="PS50007">
    <property type="entry name" value="PIPLC_X_DOMAIN"/>
    <property type="match status" value="1"/>
</dbReference>